<gene>
    <name evidence="1" type="ORF">LZC94_13940</name>
</gene>
<protein>
    <submittedName>
        <fullName evidence="1">Uncharacterized protein</fullName>
    </submittedName>
</protein>
<evidence type="ECO:0000313" key="1">
    <source>
        <dbReference type="EMBL" id="WXB18337.1"/>
    </source>
</evidence>
<proteinExistence type="predicted"/>
<dbReference type="Proteomes" id="UP001370348">
    <property type="component" value="Chromosome"/>
</dbReference>
<accession>A0ABZ2M753</accession>
<reference evidence="1 2" key="1">
    <citation type="submission" date="2021-12" db="EMBL/GenBank/DDBJ databases">
        <title>Discovery of the Pendulisporaceae a myxobacterial family with distinct sporulation behavior and unique specialized metabolism.</title>
        <authorList>
            <person name="Garcia R."/>
            <person name="Popoff A."/>
            <person name="Bader C.D."/>
            <person name="Loehr J."/>
            <person name="Walesch S."/>
            <person name="Walt C."/>
            <person name="Boldt J."/>
            <person name="Bunk B."/>
            <person name="Haeckl F.J.F.P.J."/>
            <person name="Gunesch A.P."/>
            <person name="Birkelbach J."/>
            <person name="Nuebel U."/>
            <person name="Pietschmann T."/>
            <person name="Bach T."/>
            <person name="Mueller R."/>
        </authorList>
    </citation>
    <scope>NUCLEOTIDE SEQUENCE [LARGE SCALE GENOMIC DNA]</scope>
    <source>
        <strain evidence="1 2">MSr11954</strain>
    </source>
</reference>
<evidence type="ECO:0000313" key="2">
    <source>
        <dbReference type="Proteomes" id="UP001370348"/>
    </source>
</evidence>
<dbReference type="EMBL" id="CP089984">
    <property type="protein sequence ID" value="WXB18337.1"/>
    <property type="molecule type" value="Genomic_DNA"/>
</dbReference>
<organism evidence="1 2">
    <name type="scientific">Pendulispora albinea</name>
    <dbReference type="NCBI Taxonomy" id="2741071"/>
    <lineage>
        <taxon>Bacteria</taxon>
        <taxon>Pseudomonadati</taxon>
        <taxon>Myxococcota</taxon>
        <taxon>Myxococcia</taxon>
        <taxon>Myxococcales</taxon>
        <taxon>Sorangiineae</taxon>
        <taxon>Pendulisporaceae</taxon>
        <taxon>Pendulispora</taxon>
    </lineage>
</organism>
<dbReference type="RefSeq" id="WP_394827972.1">
    <property type="nucleotide sequence ID" value="NZ_CP089984.1"/>
</dbReference>
<name>A0ABZ2M753_9BACT</name>
<keyword evidence="2" id="KW-1185">Reference proteome</keyword>
<sequence length="283" mass="31099">MMRQRVSSIARLRRFIFSAVAVLLCGAYSLYGAYSSPRAGMRSGSVALFGASLAFGDLDLTIGASKMSEPQPMQLTVQLSRHERWTDRDPDCFVAPDDMHVTVDGQVLELSDKGGKARPMMISGVEMQLINCAPAIFRSRMNSIFEDRVESTVVVEGSGRRADARIRHLLARRQVQIEPSNQLRPGDRVTLVWTPAEDEWSGSTESTDVHIYYPNDFSVVVKPDVAPPRFIFVVPSVRPGPAKMGLNTIYLQAHPNVLACTGLNSCYAVADSPAEVEVTVAPR</sequence>